<comment type="catalytic activity">
    <reaction evidence="9">
        <text>L-seryl-[protein] + ATP = O-phospho-L-seryl-[protein] + ADP + H(+)</text>
        <dbReference type="Rhea" id="RHEA:17989"/>
        <dbReference type="Rhea" id="RHEA-COMP:9863"/>
        <dbReference type="Rhea" id="RHEA-COMP:11604"/>
        <dbReference type="ChEBI" id="CHEBI:15378"/>
        <dbReference type="ChEBI" id="CHEBI:29999"/>
        <dbReference type="ChEBI" id="CHEBI:30616"/>
        <dbReference type="ChEBI" id="CHEBI:83421"/>
        <dbReference type="ChEBI" id="CHEBI:456216"/>
        <dbReference type="EC" id="2.7.11.1"/>
    </reaction>
</comment>
<comment type="similarity">
    <text evidence="1">Belongs to the protein kinase superfamily. STE Ser/Thr protein kinase family. STE20 subfamily.</text>
</comment>
<reference evidence="10" key="3">
    <citation type="submission" date="2025-09" db="UniProtKB">
        <authorList>
            <consortium name="Ensembl"/>
        </authorList>
    </citation>
    <scope>IDENTIFICATION</scope>
</reference>
<evidence type="ECO:0000256" key="6">
    <source>
        <dbReference type="ARBA" id="ARBA00022777"/>
    </source>
</evidence>
<organism evidence="10 11">
    <name type="scientific">Theropithecus gelada</name>
    <name type="common">Gelada baboon</name>
    <dbReference type="NCBI Taxonomy" id="9565"/>
    <lineage>
        <taxon>Eukaryota</taxon>
        <taxon>Metazoa</taxon>
        <taxon>Chordata</taxon>
        <taxon>Craniata</taxon>
        <taxon>Vertebrata</taxon>
        <taxon>Euteleostomi</taxon>
        <taxon>Mammalia</taxon>
        <taxon>Eutheria</taxon>
        <taxon>Euarchontoglires</taxon>
        <taxon>Primates</taxon>
        <taxon>Haplorrhini</taxon>
        <taxon>Catarrhini</taxon>
        <taxon>Cercopithecidae</taxon>
        <taxon>Cercopithecinae</taxon>
        <taxon>Theropithecus</taxon>
    </lineage>
</organism>
<keyword evidence="11" id="KW-1185">Reference proteome</keyword>
<accession>A0A8D2F113</accession>
<dbReference type="GO" id="GO:0005737">
    <property type="term" value="C:cytoplasm"/>
    <property type="evidence" value="ECO:0007669"/>
    <property type="project" value="TreeGrafter"/>
</dbReference>
<sequence>MLLARHSLDQDLLREDLNKKQTQKDLECALLLRQHEATRELELRQLQAVQRTRAELTRLQHQTELGNQLEYNKRREQELRQKHAAQVRQQPKSLKSKELQIKKQFQETCKIQTRQYKALRAHLLETTPKAQHKSLLKRLKEEQTRKLAILAEQYDQSISEMLSSQALRLDETQEAEFQALRQQLQQELELLNAYQSKIKIRTESQHERELRELEQRVALRRALLEQRVRGPASRTGEGE</sequence>
<evidence type="ECO:0000256" key="2">
    <source>
        <dbReference type="ARBA" id="ARBA00012513"/>
    </source>
</evidence>
<comment type="catalytic activity">
    <reaction evidence="8">
        <text>L-threonyl-[protein] + ATP = O-phospho-L-threonyl-[protein] + ADP + H(+)</text>
        <dbReference type="Rhea" id="RHEA:46608"/>
        <dbReference type="Rhea" id="RHEA-COMP:11060"/>
        <dbReference type="Rhea" id="RHEA-COMP:11605"/>
        <dbReference type="ChEBI" id="CHEBI:15378"/>
        <dbReference type="ChEBI" id="CHEBI:30013"/>
        <dbReference type="ChEBI" id="CHEBI:30616"/>
        <dbReference type="ChEBI" id="CHEBI:61977"/>
        <dbReference type="ChEBI" id="CHEBI:456216"/>
        <dbReference type="EC" id="2.7.11.1"/>
    </reaction>
</comment>
<dbReference type="AlphaFoldDB" id="A0A8D2F113"/>
<dbReference type="GO" id="GO:0004674">
    <property type="term" value="F:protein serine/threonine kinase activity"/>
    <property type="evidence" value="ECO:0007669"/>
    <property type="project" value="UniProtKB-KW"/>
</dbReference>
<proteinExistence type="inferred from homology"/>
<dbReference type="GO" id="GO:0005524">
    <property type="term" value="F:ATP binding"/>
    <property type="evidence" value="ECO:0007669"/>
    <property type="project" value="UniProtKB-KW"/>
</dbReference>
<reference evidence="10" key="2">
    <citation type="submission" date="2025-08" db="UniProtKB">
        <authorList>
            <consortium name="Ensembl"/>
        </authorList>
    </citation>
    <scope>IDENTIFICATION</scope>
</reference>
<evidence type="ECO:0000256" key="3">
    <source>
        <dbReference type="ARBA" id="ARBA00022527"/>
    </source>
</evidence>
<reference evidence="10" key="1">
    <citation type="submission" date="2018-05" db="EMBL/GenBank/DDBJ databases">
        <title>Whole genome of Theropithecus gelada.</title>
        <authorList>
            <person name="Chiou K.L."/>
            <person name="Snyder-Mackler N."/>
        </authorList>
    </citation>
    <scope>NUCLEOTIDE SEQUENCE [LARGE SCALE GENOMIC DNA]</scope>
</reference>
<dbReference type="PANTHER" id="PTHR47167:SF6">
    <property type="entry name" value="SERINE_THREONINE-PROTEIN KINASE TAO2"/>
    <property type="match status" value="1"/>
</dbReference>
<keyword evidence="5" id="KW-0547">Nucleotide-binding</keyword>
<evidence type="ECO:0000256" key="9">
    <source>
        <dbReference type="ARBA" id="ARBA00048679"/>
    </source>
</evidence>
<evidence type="ECO:0000313" key="10">
    <source>
        <dbReference type="Ensembl" id="ENSTGEP00000017071.1"/>
    </source>
</evidence>
<dbReference type="Ensembl" id="ENSTGET00000020383.1">
    <property type="protein sequence ID" value="ENSTGEP00000017071.1"/>
    <property type="gene ID" value="ENSTGEG00000013798.1"/>
</dbReference>
<dbReference type="Proteomes" id="UP000694411">
    <property type="component" value="Chromosome 20"/>
</dbReference>
<evidence type="ECO:0000313" key="11">
    <source>
        <dbReference type="Proteomes" id="UP000694411"/>
    </source>
</evidence>
<keyword evidence="4" id="KW-0808">Transferase</keyword>
<protein>
    <recommendedName>
        <fullName evidence="2">non-specific serine/threonine protein kinase</fullName>
        <ecNumber evidence="2">2.7.11.1</ecNumber>
    </recommendedName>
</protein>
<evidence type="ECO:0000256" key="7">
    <source>
        <dbReference type="ARBA" id="ARBA00022840"/>
    </source>
</evidence>
<evidence type="ECO:0000256" key="1">
    <source>
        <dbReference type="ARBA" id="ARBA00008874"/>
    </source>
</evidence>
<keyword evidence="3" id="KW-0723">Serine/threonine-protein kinase</keyword>
<evidence type="ECO:0000256" key="8">
    <source>
        <dbReference type="ARBA" id="ARBA00047899"/>
    </source>
</evidence>
<evidence type="ECO:0000256" key="5">
    <source>
        <dbReference type="ARBA" id="ARBA00022741"/>
    </source>
</evidence>
<keyword evidence="7" id="KW-0067">ATP-binding</keyword>
<keyword evidence="6" id="KW-0418">Kinase</keyword>
<dbReference type="InterPro" id="IPR051234">
    <property type="entry name" value="TAO_STE20_kinase"/>
</dbReference>
<name>A0A8D2F113_THEGE</name>
<evidence type="ECO:0000256" key="4">
    <source>
        <dbReference type="ARBA" id="ARBA00022679"/>
    </source>
</evidence>
<dbReference type="PANTHER" id="PTHR47167">
    <property type="entry name" value="SERINE/THREONINE-PROTEIN KINASE TAO1-LIKE PROTEIN"/>
    <property type="match status" value="1"/>
</dbReference>
<dbReference type="EC" id="2.7.11.1" evidence="2"/>